<protein>
    <submittedName>
        <fullName evidence="2">VOC family protein</fullName>
    </submittedName>
</protein>
<accession>A0ABR9CCX7</accession>
<comment type="caution">
    <text evidence="2">The sequence shown here is derived from an EMBL/GenBank/DDBJ whole genome shotgun (WGS) entry which is preliminary data.</text>
</comment>
<evidence type="ECO:0000313" key="3">
    <source>
        <dbReference type="Proteomes" id="UP000615687"/>
    </source>
</evidence>
<dbReference type="Gene3D" id="3.10.180.10">
    <property type="entry name" value="2,3-Dihydroxybiphenyl 1,2-Dioxygenase, domain 1"/>
    <property type="match status" value="1"/>
</dbReference>
<dbReference type="InterPro" id="IPR004360">
    <property type="entry name" value="Glyas_Fos-R_dOase_dom"/>
</dbReference>
<feature type="domain" description="VOC" evidence="1">
    <location>
        <begin position="2"/>
        <end position="114"/>
    </location>
</feature>
<dbReference type="Proteomes" id="UP000615687">
    <property type="component" value="Unassembled WGS sequence"/>
</dbReference>
<organism evidence="2 3">
    <name type="scientific">Roseibium polysiphoniae</name>
    <dbReference type="NCBI Taxonomy" id="2571221"/>
    <lineage>
        <taxon>Bacteria</taxon>
        <taxon>Pseudomonadati</taxon>
        <taxon>Pseudomonadota</taxon>
        <taxon>Alphaproteobacteria</taxon>
        <taxon>Hyphomicrobiales</taxon>
        <taxon>Stappiaceae</taxon>
        <taxon>Roseibium</taxon>
    </lineage>
</organism>
<evidence type="ECO:0000259" key="1">
    <source>
        <dbReference type="PROSITE" id="PS51819"/>
    </source>
</evidence>
<gene>
    <name evidence="2" type="ORF">IG617_11620</name>
</gene>
<name>A0ABR9CCX7_9HYPH</name>
<dbReference type="InterPro" id="IPR037523">
    <property type="entry name" value="VOC_core"/>
</dbReference>
<evidence type="ECO:0000313" key="2">
    <source>
        <dbReference type="EMBL" id="MBD8876935.1"/>
    </source>
</evidence>
<dbReference type="RefSeq" id="WP_192109376.1">
    <property type="nucleotide sequence ID" value="NZ_JACYXJ010000004.1"/>
</dbReference>
<dbReference type="SUPFAM" id="SSF54593">
    <property type="entry name" value="Glyoxalase/Bleomycin resistance protein/Dihydroxybiphenyl dioxygenase"/>
    <property type="match status" value="1"/>
</dbReference>
<dbReference type="EMBL" id="JACYXJ010000004">
    <property type="protein sequence ID" value="MBD8876935.1"/>
    <property type="molecule type" value="Genomic_DNA"/>
</dbReference>
<dbReference type="PROSITE" id="PS51819">
    <property type="entry name" value="VOC"/>
    <property type="match status" value="1"/>
</dbReference>
<proteinExistence type="predicted"/>
<dbReference type="Pfam" id="PF00903">
    <property type="entry name" value="Glyoxalase"/>
    <property type="match status" value="1"/>
</dbReference>
<sequence length="123" mass="13830">MPLNRITLYVRDVEESARFYAKHFGFEVFREEGDRIVELTHPDGGASLMLHPAAKSQKMGQVLVKLVFDVEDVVAFCAVRAQEGLSFGSLHKGEDYVFANAKDPDKNSISVSSRAFRHLRKSD</sequence>
<keyword evidence="3" id="KW-1185">Reference proteome</keyword>
<dbReference type="InterPro" id="IPR029068">
    <property type="entry name" value="Glyas_Bleomycin-R_OHBP_Dase"/>
</dbReference>
<reference evidence="2 3" key="1">
    <citation type="submission" date="2020-09" db="EMBL/GenBank/DDBJ databases">
        <title>The genome sequence of type strain Labrenzia polysiphoniae KACC 19711.</title>
        <authorList>
            <person name="Liu Y."/>
        </authorList>
    </citation>
    <scope>NUCLEOTIDE SEQUENCE [LARGE SCALE GENOMIC DNA]</scope>
    <source>
        <strain evidence="2 3">KACC 19711</strain>
    </source>
</reference>